<reference evidence="1 2" key="1">
    <citation type="submission" date="2019-09" db="EMBL/GenBank/DDBJ databases">
        <title>Draft genome sequence of Psychrobacter nivimaris LAMA 639, in search for biotechnological relevant genes.</title>
        <authorList>
            <person name="Lima A.O.S."/>
            <person name="Staloch B.E.K."/>
            <person name="Freitas R.C."/>
            <person name="Niero H."/>
            <person name="Silva M.A.C."/>
        </authorList>
    </citation>
    <scope>NUCLEOTIDE SEQUENCE [LARGE SCALE GENOMIC DNA]</scope>
    <source>
        <strain evidence="1 2">LAMA 639</strain>
    </source>
</reference>
<gene>
    <name evidence="1" type="ORF">FQV37_195</name>
</gene>
<dbReference type="AlphaFoldDB" id="A0A6N7C3A2"/>
<protein>
    <submittedName>
        <fullName evidence="1">Uncharacterized protein</fullName>
    </submittedName>
</protein>
<proteinExistence type="predicted"/>
<accession>A0A6N7C3A2</accession>
<evidence type="ECO:0000313" key="2">
    <source>
        <dbReference type="Proteomes" id="UP000471465"/>
    </source>
</evidence>
<comment type="caution">
    <text evidence="1">The sequence shown here is derived from an EMBL/GenBank/DDBJ whole genome shotgun (WGS) entry which is preliminary data.</text>
</comment>
<evidence type="ECO:0000313" key="1">
    <source>
        <dbReference type="EMBL" id="KAF0569200.1"/>
    </source>
</evidence>
<sequence>MILYIYSKDSGIYLYRDNGNVDGALYDMGEDKDFTLTPPPDYDKPWYWVDAEWTTEQPS</sequence>
<name>A0A6N7C3A2_9GAMM</name>
<dbReference type="Proteomes" id="UP000471465">
    <property type="component" value="Unassembled WGS sequence"/>
</dbReference>
<dbReference type="RefSeq" id="WP_160021547.1">
    <property type="nucleotide sequence ID" value="NZ_VZIZ01000012.1"/>
</dbReference>
<dbReference type="EMBL" id="VZIZ01000012">
    <property type="protein sequence ID" value="KAF0569200.1"/>
    <property type="molecule type" value="Genomic_DNA"/>
</dbReference>
<keyword evidence="2" id="KW-1185">Reference proteome</keyword>
<organism evidence="1 2">
    <name type="scientific">Psychrobacter nivimaris</name>
    <dbReference type="NCBI Taxonomy" id="281738"/>
    <lineage>
        <taxon>Bacteria</taxon>
        <taxon>Pseudomonadati</taxon>
        <taxon>Pseudomonadota</taxon>
        <taxon>Gammaproteobacteria</taxon>
        <taxon>Moraxellales</taxon>
        <taxon>Moraxellaceae</taxon>
        <taxon>Psychrobacter</taxon>
    </lineage>
</organism>